<reference evidence="2" key="1">
    <citation type="submission" date="2021-03" db="EMBL/GenBank/DDBJ databases">
        <title>Assistant Professor.</title>
        <authorList>
            <person name="Huq M.A."/>
        </authorList>
    </citation>
    <scope>NUCLEOTIDE SEQUENCE [LARGE SCALE GENOMIC DNA]</scope>
    <source>
        <strain evidence="2">MAH-28</strain>
    </source>
</reference>
<dbReference type="Gene3D" id="3.40.50.720">
    <property type="entry name" value="NAD(P)-binding Rossmann-like Domain"/>
    <property type="match status" value="1"/>
</dbReference>
<dbReference type="EMBL" id="JAGHKP010000003">
    <property type="protein sequence ID" value="MBO9154119.1"/>
    <property type="molecule type" value="Genomic_DNA"/>
</dbReference>
<organism evidence="1 2">
    <name type="scientific">Chitinophaga chungangae</name>
    <dbReference type="NCBI Taxonomy" id="2821488"/>
    <lineage>
        <taxon>Bacteria</taxon>
        <taxon>Pseudomonadati</taxon>
        <taxon>Bacteroidota</taxon>
        <taxon>Chitinophagia</taxon>
        <taxon>Chitinophagales</taxon>
        <taxon>Chitinophagaceae</taxon>
        <taxon>Chitinophaga</taxon>
    </lineage>
</organism>
<evidence type="ECO:0000313" key="2">
    <source>
        <dbReference type="Proteomes" id="UP000679126"/>
    </source>
</evidence>
<gene>
    <name evidence="1" type="ORF">J7I43_17975</name>
</gene>
<dbReference type="Proteomes" id="UP000679126">
    <property type="component" value="Unassembled WGS sequence"/>
</dbReference>
<protein>
    <submittedName>
        <fullName evidence="1">Uncharacterized protein</fullName>
    </submittedName>
</protein>
<accession>A0ABS3YJ36</accession>
<evidence type="ECO:0000313" key="1">
    <source>
        <dbReference type="EMBL" id="MBO9154119.1"/>
    </source>
</evidence>
<sequence>MLGDGASAGTINEAAKAEIVLLSLPWSQAPALKDVTDWNSKTVIDATKAERRIKAVMS</sequence>
<name>A0ABS3YJ36_9BACT</name>
<proteinExistence type="predicted"/>
<keyword evidence="2" id="KW-1185">Reference proteome</keyword>
<comment type="caution">
    <text evidence="1">The sequence shown here is derived from an EMBL/GenBank/DDBJ whole genome shotgun (WGS) entry which is preliminary data.</text>
</comment>